<keyword evidence="5" id="KW-0574">Periplasm</keyword>
<evidence type="ECO:0000256" key="3">
    <source>
        <dbReference type="ARBA" id="ARBA00022448"/>
    </source>
</evidence>
<comment type="caution">
    <text evidence="7">The sequence shown here is derived from an EMBL/GenBank/DDBJ whole genome shotgun (WGS) entry which is preliminary data.</text>
</comment>
<organism evidence="7 8">
    <name type="scientific">Cyanobacterium aponinum 0216</name>
    <dbReference type="NCBI Taxonomy" id="2676140"/>
    <lineage>
        <taxon>Bacteria</taxon>
        <taxon>Bacillati</taxon>
        <taxon>Cyanobacteriota</taxon>
        <taxon>Cyanophyceae</taxon>
        <taxon>Oscillatoriophycideae</taxon>
        <taxon>Chroococcales</taxon>
        <taxon>Geminocystaceae</taxon>
        <taxon>Cyanobacterium</taxon>
    </lineage>
</organism>
<protein>
    <submittedName>
        <fullName evidence="7">Sulfate ABC transporter substrate-binding protein</fullName>
    </submittedName>
</protein>
<keyword evidence="4 6" id="KW-0732">Signal</keyword>
<dbReference type="EMBL" id="WMIA01000004">
    <property type="protein sequence ID" value="MTF38256.1"/>
    <property type="molecule type" value="Genomic_DNA"/>
</dbReference>
<dbReference type="CDD" id="cd01005">
    <property type="entry name" value="PBP2_CysP"/>
    <property type="match status" value="1"/>
</dbReference>
<evidence type="ECO:0000256" key="1">
    <source>
        <dbReference type="ARBA" id="ARBA00004418"/>
    </source>
</evidence>
<dbReference type="GO" id="GO:0042597">
    <property type="term" value="C:periplasmic space"/>
    <property type="evidence" value="ECO:0007669"/>
    <property type="project" value="UniProtKB-SubCell"/>
</dbReference>
<name>A0A844GW70_9CHRO</name>
<accession>A0A844GW70</accession>
<feature type="chain" id="PRO_5032986128" evidence="6">
    <location>
        <begin position="22"/>
        <end position="353"/>
    </location>
</feature>
<reference evidence="7 8" key="1">
    <citation type="submission" date="2019-11" db="EMBL/GenBank/DDBJ databases">
        <title>Isolation of a new High Light Tolerant Cyanobacteria.</title>
        <authorList>
            <person name="Dobson Z."/>
            <person name="Vaughn N."/>
            <person name="Vaughn M."/>
            <person name="Fromme P."/>
            <person name="Mazor Y."/>
        </authorList>
    </citation>
    <scope>NUCLEOTIDE SEQUENCE [LARGE SCALE GENOMIC DNA]</scope>
    <source>
        <strain evidence="7 8">0216</strain>
    </source>
</reference>
<evidence type="ECO:0000256" key="2">
    <source>
        <dbReference type="ARBA" id="ARBA00006099"/>
    </source>
</evidence>
<dbReference type="PANTHER" id="PTHR30368">
    <property type="entry name" value="SULFATE-BINDING PROTEIN"/>
    <property type="match status" value="1"/>
</dbReference>
<evidence type="ECO:0000256" key="5">
    <source>
        <dbReference type="ARBA" id="ARBA00022764"/>
    </source>
</evidence>
<dbReference type="Gene3D" id="3.40.190.10">
    <property type="entry name" value="Periplasmic binding protein-like II"/>
    <property type="match status" value="2"/>
</dbReference>
<dbReference type="GO" id="GO:1902358">
    <property type="term" value="P:sulfate transmembrane transport"/>
    <property type="evidence" value="ECO:0007669"/>
    <property type="project" value="InterPro"/>
</dbReference>
<dbReference type="AlphaFoldDB" id="A0A844GW70"/>
<dbReference type="InterPro" id="IPR005669">
    <property type="entry name" value="Thiosulph/SO4-bd"/>
</dbReference>
<proteinExistence type="inferred from homology"/>
<dbReference type="GO" id="GO:1901681">
    <property type="term" value="F:sulfur compound binding"/>
    <property type="evidence" value="ECO:0007669"/>
    <property type="project" value="InterPro"/>
</dbReference>
<dbReference type="SUPFAM" id="SSF53850">
    <property type="entry name" value="Periplasmic binding protein-like II"/>
    <property type="match status" value="1"/>
</dbReference>
<evidence type="ECO:0000256" key="6">
    <source>
        <dbReference type="SAM" id="SignalP"/>
    </source>
</evidence>
<dbReference type="Pfam" id="PF13531">
    <property type="entry name" value="SBP_bac_11"/>
    <property type="match status" value="1"/>
</dbReference>
<comment type="subcellular location">
    <subcellularLocation>
        <location evidence="1">Periplasm</location>
    </subcellularLocation>
</comment>
<dbReference type="InterPro" id="IPR034408">
    <property type="entry name" value="Sulphate/thiosulphate_BS"/>
</dbReference>
<keyword evidence="3" id="KW-0813">Transport</keyword>
<gene>
    <name evidence="7" type="ORF">GGC33_04890</name>
</gene>
<dbReference type="GO" id="GO:0140104">
    <property type="term" value="F:molecular carrier activity"/>
    <property type="evidence" value="ECO:0007669"/>
    <property type="project" value="InterPro"/>
</dbReference>
<dbReference type="Proteomes" id="UP000437131">
    <property type="component" value="Unassembled WGS sequence"/>
</dbReference>
<dbReference type="PROSITE" id="PS00757">
    <property type="entry name" value="PROK_SULFATE_BIND_2"/>
    <property type="match status" value="1"/>
</dbReference>
<feature type="signal peptide" evidence="6">
    <location>
        <begin position="1"/>
        <end position="21"/>
    </location>
</feature>
<sequence length="353" mass="38950">MVIKKNLLLIGAIALATLINSCGQNNQVSNATGENQTATEESQPITLTLASFAVTQSAYEKIIPQFAQQWEEKTEQKVTFNQSYGGSGSQTRAVIDGLEADVVALALSADVEKIESAGLIEAGWQQENPDNSIVTKSVVAFVSRDGGKQAKTWTDLTNPDIKVITANPKTSGGARWNFMALWGQVIQSGGTTQQAEDYVTQIYGNVPILPKDAREASDVFYKQGQGDILLNYENEILLAELKGEKQPYVVPTDYNISIDNPVAVVDQYVDKNGTREVAEAFVEYLFTPEAQREFAKVGFRPSNPEIFKEFENQYPPIENLFTIDDFGGWAKVQDQFFGEGGVFDQMFARINKK</sequence>
<comment type="similarity">
    <text evidence="2">Belongs to the prokaryotic sulfate-binding protein family.</text>
</comment>
<evidence type="ECO:0000313" key="8">
    <source>
        <dbReference type="Proteomes" id="UP000437131"/>
    </source>
</evidence>
<evidence type="ECO:0000313" key="7">
    <source>
        <dbReference type="EMBL" id="MTF38256.1"/>
    </source>
</evidence>
<dbReference type="NCBIfam" id="TIGR00971">
    <property type="entry name" value="3a0106s03"/>
    <property type="match status" value="1"/>
</dbReference>
<dbReference type="PANTHER" id="PTHR30368:SF2">
    <property type="entry name" value="SULFATE-BINDING PROTEIN"/>
    <property type="match status" value="1"/>
</dbReference>
<evidence type="ECO:0000256" key="4">
    <source>
        <dbReference type="ARBA" id="ARBA00022729"/>
    </source>
</evidence>